<evidence type="ECO:0000256" key="8">
    <source>
        <dbReference type="RuleBase" id="RU003825"/>
    </source>
</evidence>
<dbReference type="GO" id="GO:0005525">
    <property type="term" value="F:GTP binding"/>
    <property type="evidence" value="ECO:0007669"/>
    <property type="project" value="UniProtKB-KW"/>
</dbReference>
<dbReference type="CDD" id="cd02023">
    <property type="entry name" value="UMPK"/>
    <property type="match status" value="1"/>
</dbReference>
<evidence type="ECO:0000256" key="5">
    <source>
        <dbReference type="ARBA" id="ARBA00022777"/>
    </source>
</evidence>
<gene>
    <name evidence="11" type="ORF">CTI12_AA622610</name>
</gene>
<dbReference type="GO" id="GO:0044211">
    <property type="term" value="P:CTP salvage"/>
    <property type="evidence" value="ECO:0007669"/>
    <property type="project" value="UniProtKB-UniPathway"/>
</dbReference>
<dbReference type="OrthoDB" id="106623at2759"/>
<dbReference type="GO" id="GO:0044206">
    <property type="term" value="P:UMP salvage"/>
    <property type="evidence" value="ECO:0007669"/>
    <property type="project" value="UniProtKB-UniPathway"/>
</dbReference>
<dbReference type="Gene3D" id="3.40.50.300">
    <property type="entry name" value="P-loop containing nucleotide triphosphate hydrolases"/>
    <property type="match status" value="2"/>
</dbReference>
<evidence type="ECO:0000256" key="2">
    <source>
        <dbReference type="ARBA" id="ARBA00022533"/>
    </source>
</evidence>
<dbReference type="UniPathway" id="UPA00574">
    <property type="reaction ID" value="UER00637"/>
</dbReference>
<dbReference type="NCBIfam" id="NF004018">
    <property type="entry name" value="PRK05480.1"/>
    <property type="match status" value="1"/>
</dbReference>
<keyword evidence="5 8" id="KW-0418">Kinase</keyword>
<dbReference type="SUPFAM" id="SSF52540">
    <property type="entry name" value="P-loop containing nucleoside triphosphate hydrolases"/>
    <property type="match status" value="2"/>
</dbReference>
<dbReference type="NCBIfam" id="TIGR00235">
    <property type="entry name" value="udk"/>
    <property type="match status" value="1"/>
</dbReference>
<dbReference type="GO" id="GO:0005524">
    <property type="term" value="F:ATP binding"/>
    <property type="evidence" value="ECO:0007669"/>
    <property type="project" value="UniProtKB-KW"/>
</dbReference>
<dbReference type="PANTHER" id="PTHR10285">
    <property type="entry name" value="URIDINE KINASE"/>
    <property type="match status" value="1"/>
</dbReference>
<comment type="catalytic activity">
    <reaction evidence="8">
        <text>uridine + ATP = UMP + ADP + H(+)</text>
        <dbReference type="Rhea" id="RHEA:16825"/>
        <dbReference type="ChEBI" id="CHEBI:15378"/>
        <dbReference type="ChEBI" id="CHEBI:16704"/>
        <dbReference type="ChEBI" id="CHEBI:30616"/>
        <dbReference type="ChEBI" id="CHEBI:57865"/>
        <dbReference type="ChEBI" id="CHEBI:456216"/>
        <dbReference type="EC" id="2.7.1.48"/>
    </reaction>
</comment>
<dbReference type="GO" id="GO:0043771">
    <property type="term" value="F:cytidine kinase activity"/>
    <property type="evidence" value="ECO:0007669"/>
    <property type="project" value="RHEA"/>
</dbReference>
<evidence type="ECO:0000313" key="12">
    <source>
        <dbReference type="Proteomes" id="UP000245207"/>
    </source>
</evidence>
<evidence type="ECO:0000256" key="6">
    <source>
        <dbReference type="ARBA" id="ARBA00023134"/>
    </source>
</evidence>
<keyword evidence="7" id="KW-0511">Multifunctional enzyme</keyword>
<keyword evidence="3 8" id="KW-0808">Transferase</keyword>
<evidence type="ECO:0000256" key="7">
    <source>
        <dbReference type="ARBA" id="ARBA00023268"/>
    </source>
</evidence>
<keyword evidence="8" id="KW-0067">ATP-binding</keyword>
<dbReference type="InterPro" id="IPR006083">
    <property type="entry name" value="PRK/URK"/>
</dbReference>
<feature type="region of interest" description="Disordered" evidence="9">
    <location>
        <begin position="1"/>
        <end position="21"/>
    </location>
</feature>
<comment type="catalytic activity">
    <reaction evidence="8">
        <text>cytidine + ATP = CMP + ADP + H(+)</text>
        <dbReference type="Rhea" id="RHEA:24674"/>
        <dbReference type="ChEBI" id="CHEBI:15378"/>
        <dbReference type="ChEBI" id="CHEBI:17562"/>
        <dbReference type="ChEBI" id="CHEBI:30616"/>
        <dbReference type="ChEBI" id="CHEBI:60377"/>
        <dbReference type="ChEBI" id="CHEBI:456216"/>
        <dbReference type="EC" id="2.7.1.48"/>
    </reaction>
</comment>
<dbReference type="STRING" id="35608.A0A2U1KBE9"/>
<evidence type="ECO:0000313" key="11">
    <source>
        <dbReference type="EMBL" id="PWA34077.1"/>
    </source>
</evidence>
<sequence>MDGKVVAKSDKDHDQSFSTQTTAEIRNNVPFIIGVAGGTASGKTTVCNVIMSRLHDRRVVLINQDSFYHSLNDEQSANPQEHNFDHPDAFNMELLLSCLETLKKGEPVNIPSYDYKINKNSGPGRMVSPSDVIILEGILVLHDERVRDLMNIKIFVDSDSDVRLGRRIKRDTVERGRNIQYVLDQYDKHVKPSFEEFILPSKKHADIIIPRGADNDVAIDLIVQHIRTKLGQHDLCKIYQNLFVIPSTFQIRGMHTIIRDVKTRKHDFVFYAVAVLQYYAFNMELLLSCLETLKKGESVNIPSYDYKINKNSGPGRMVSPSDVIILEGILVLHDERVRDLMNIKIFVDSGSSLVIIYVPVDLLVH</sequence>
<keyword evidence="6" id="KW-0342">GTP-binding</keyword>
<evidence type="ECO:0000256" key="1">
    <source>
        <dbReference type="ARBA" id="ARBA00004690"/>
    </source>
</evidence>
<evidence type="ECO:0000256" key="4">
    <source>
        <dbReference type="ARBA" id="ARBA00022741"/>
    </source>
</evidence>
<keyword evidence="4 8" id="KW-0547">Nucleotide-binding</keyword>
<protein>
    <recommendedName>
        <fullName evidence="8">Uridine kinase</fullName>
        <ecNumber evidence="8">2.7.1.48</ecNumber>
    </recommendedName>
</protein>
<comment type="similarity">
    <text evidence="8">Belongs to the uridine kinase family.</text>
</comment>
<proteinExistence type="inferred from homology"/>
<dbReference type="GO" id="GO:0004849">
    <property type="term" value="F:uridine kinase activity"/>
    <property type="evidence" value="ECO:0007669"/>
    <property type="project" value="UniProtKB-EC"/>
</dbReference>
<accession>A0A2U1KBE9</accession>
<reference evidence="11 12" key="1">
    <citation type="journal article" date="2018" name="Mol. Plant">
        <title>The genome of Artemisia annua provides insight into the evolution of Asteraceae family and artemisinin biosynthesis.</title>
        <authorList>
            <person name="Shen Q."/>
            <person name="Zhang L."/>
            <person name="Liao Z."/>
            <person name="Wang S."/>
            <person name="Yan T."/>
            <person name="Shi P."/>
            <person name="Liu M."/>
            <person name="Fu X."/>
            <person name="Pan Q."/>
            <person name="Wang Y."/>
            <person name="Lv Z."/>
            <person name="Lu X."/>
            <person name="Zhang F."/>
            <person name="Jiang W."/>
            <person name="Ma Y."/>
            <person name="Chen M."/>
            <person name="Hao X."/>
            <person name="Li L."/>
            <person name="Tang Y."/>
            <person name="Lv G."/>
            <person name="Zhou Y."/>
            <person name="Sun X."/>
            <person name="Brodelius P.E."/>
            <person name="Rose J.K.C."/>
            <person name="Tang K."/>
        </authorList>
    </citation>
    <scope>NUCLEOTIDE SEQUENCE [LARGE SCALE GENOMIC DNA]</scope>
    <source>
        <strain evidence="12">cv. Huhao1</strain>
        <tissue evidence="11">Leaf</tissue>
    </source>
</reference>
<organism evidence="11 12">
    <name type="scientific">Artemisia annua</name>
    <name type="common">Sweet wormwood</name>
    <dbReference type="NCBI Taxonomy" id="35608"/>
    <lineage>
        <taxon>Eukaryota</taxon>
        <taxon>Viridiplantae</taxon>
        <taxon>Streptophyta</taxon>
        <taxon>Embryophyta</taxon>
        <taxon>Tracheophyta</taxon>
        <taxon>Spermatophyta</taxon>
        <taxon>Magnoliopsida</taxon>
        <taxon>eudicotyledons</taxon>
        <taxon>Gunneridae</taxon>
        <taxon>Pentapetalae</taxon>
        <taxon>asterids</taxon>
        <taxon>campanulids</taxon>
        <taxon>Asterales</taxon>
        <taxon>Asteraceae</taxon>
        <taxon>Asteroideae</taxon>
        <taxon>Anthemideae</taxon>
        <taxon>Artemisiinae</taxon>
        <taxon>Artemisia</taxon>
    </lineage>
</organism>
<dbReference type="PRINTS" id="PR00988">
    <property type="entry name" value="URIDINKINASE"/>
</dbReference>
<dbReference type="UniPathway" id="UPA00579">
    <property type="reaction ID" value="UER00640"/>
</dbReference>
<dbReference type="FunFam" id="3.40.50.300:FF:002797">
    <property type="entry name" value="Uridine kinase"/>
    <property type="match status" value="1"/>
</dbReference>
<comment type="pathway">
    <text evidence="1 8">Pyrimidine metabolism; UMP biosynthesis via salvage pathway; UMP from uridine: step 1/1.</text>
</comment>
<evidence type="ECO:0000259" key="10">
    <source>
        <dbReference type="Pfam" id="PF00485"/>
    </source>
</evidence>
<comment type="pathway">
    <text evidence="8">Pyrimidine metabolism; CTP biosynthesis via salvage pathway; CTP from cytidine: step 1/3.</text>
</comment>
<keyword evidence="12" id="KW-1185">Reference proteome</keyword>
<feature type="domain" description="Phosphoribulokinase/uridine kinase" evidence="10">
    <location>
        <begin position="32"/>
        <end position="218"/>
    </location>
</feature>
<name>A0A2U1KBE9_ARTAN</name>
<keyword evidence="2" id="KW-0021">Allosteric enzyme</keyword>
<feature type="compositionally biased region" description="Basic and acidic residues" evidence="9">
    <location>
        <begin position="1"/>
        <end position="15"/>
    </location>
</feature>
<dbReference type="InterPro" id="IPR027417">
    <property type="entry name" value="P-loop_NTPase"/>
</dbReference>
<feature type="domain" description="Phosphoribulokinase/uridine kinase" evidence="10">
    <location>
        <begin position="272"/>
        <end position="353"/>
    </location>
</feature>
<dbReference type="AlphaFoldDB" id="A0A2U1KBE9"/>
<dbReference type="EMBL" id="PKPP01023944">
    <property type="protein sequence ID" value="PWA34077.1"/>
    <property type="molecule type" value="Genomic_DNA"/>
</dbReference>
<evidence type="ECO:0000256" key="3">
    <source>
        <dbReference type="ARBA" id="ARBA00022679"/>
    </source>
</evidence>
<evidence type="ECO:0000256" key="9">
    <source>
        <dbReference type="SAM" id="MobiDB-lite"/>
    </source>
</evidence>
<comment type="caution">
    <text evidence="11">The sequence shown here is derived from an EMBL/GenBank/DDBJ whole genome shotgun (WGS) entry which is preliminary data.</text>
</comment>
<dbReference type="InterPro" id="IPR000764">
    <property type="entry name" value="Uridine_kinase-like"/>
</dbReference>
<dbReference type="Pfam" id="PF00485">
    <property type="entry name" value="PRK"/>
    <property type="match status" value="2"/>
</dbReference>
<dbReference type="EC" id="2.7.1.48" evidence="8"/>
<dbReference type="Proteomes" id="UP000245207">
    <property type="component" value="Unassembled WGS sequence"/>
</dbReference>